<sequence length="125" mass="14037">MDRVVIFVLCFSLFIGGATHIFDNLYYGFLPYKFAPEWVNIYWTALAVIDIVAVYLLVKWRNAGLVLTLVIMLSDVAINSVAFYSLNVLSDSSALQLQTLFLGFCIGSSIWLWQSKSKANVVNVT</sequence>
<protein>
    <submittedName>
        <fullName evidence="3">Uncharacterized protein</fullName>
    </submittedName>
</protein>
<proteinExistence type="predicted"/>
<feature type="transmembrane region" description="Helical" evidence="1">
    <location>
        <begin position="95"/>
        <end position="113"/>
    </location>
</feature>
<keyword evidence="1" id="KW-0472">Membrane</keyword>
<dbReference type="OrthoDB" id="4324638at2"/>
<evidence type="ECO:0000313" key="5">
    <source>
        <dbReference type="Proteomes" id="UP000615003"/>
    </source>
</evidence>
<organism evidence="3 4">
    <name type="scientific">Pseudoalteromonas carrageenovora IAM 12662</name>
    <dbReference type="NCBI Taxonomy" id="1314868"/>
    <lineage>
        <taxon>Bacteria</taxon>
        <taxon>Pseudomonadati</taxon>
        <taxon>Pseudomonadota</taxon>
        <taxon>Gammaproteobacteria</taxon>
        <taxon>Alteromonadales</taxon>
        <taxon>Pseudoalteromonadaceae</taxon>
        <taxon>Pseudoalteromonas</taxon>
    </lineage>
</organism>
<evidence type="ECO:0000313" key="2">
    <source>
        <dbReference type="EMBL" id="MBE0384245.1"/>
    </source>
</evidence>
<reference evidence="2 5" key="1">
    <citation type="submission" date="2015-06" db="EMBL/GenBank/DDBJ databases">
        <title>Genome sequence of Pseudoalteromonas carrageenovora.</title>
        <authorList>
            <person name="Xie B.-B."/>
            <person name="Rong J.-C."/>
            <person name="Qin Q.-L."/>
            <person name="Zhang Y.-Z."/>
        </authorList>
    </citation>
    <scope>NUCLEOTIDE SEQUENCE [LARGE SCALE GENOMIC DNA]</scope>
    <source>
        <strain evidence="2 5">IAM 12662</strain>
    </source>
</reference>
<evidence type="ECO:0000313" key="3">
    <source>
        <dbReference type="EMBL" id="SOU42634.1"/>
    </source>
</evidence>
<keyword evidence="5" id="KW-1185">Reference proteome</keyword>
<dbReference type="Proteomes" id="UP000238288">
    <property type="component" value="Chromosome PCAR9b"/>
</dbReference>
<reference evidence="3 4" key="2">
    <citation type="submission" date="2017-11" db="EMBL/GenBank/DDBJ databases">
        <authorList>
            <person name="Han C.G."/>
        </authorList>
    </citation>
    <scope>NUCLEOTIDE SEQUENCE [LARGE SCALE GENOMIC DNA]</scope>
    <source>
        <strain evidence="4">ATCC 43555</strain>
        <strain evidence="3">ATCC43555</strain>
    </source>
</reference>
<dbReference type="RefSeq" id="WP_104643795.1">
    <property type="nucleotide sequence ID" value="NZ_AQGW01000025.1"/>
</dbReference>
<feature type="transmembrane region" description="Helical" evidence="1">
    <location>
        <begin position="65"/>
        <end position="89"/>
    </location>
</feature>
<dbReference type="Proteomes" id="UP000615003">
    <property type="component" value="Unassembled WGS sequence"/>
</dbReference>
<gene>
    <name evidence="3" type="ORF">PCAR9_B0151</name>
    <name evidence="2" type="ORF">PCARR_b0192</name>
</gene>
<dbReference type="AlphaFoldDB" id="A0A2K4XEB8"/>
<keyword evidence="1" id="KW-1133">Transmembrane helix</keyword>
<dbReference type="GeneID" id="93665342"/>
<feature type="transmembrane region" description="Helical" evidence="1">
    <location>
        <begin position="41"/>
        <end position="58"/>
    </location>
</feature>
<keyword evidence="1" id="KW-0812">Transmembrane</keyword>
<dbReference type="EMBL" id="AQGW01000025">
    <property type="protein sequence ID" value="MBE0384245.1"/>
    <property type="molecule type" value="Genomic_DNA"/>
</dbReference>
<name>A0A2K4XEB8_PSEVC</name>
<evidence type="ECO:0000256" key="1">
    <source>
        <dbReference type="SAM" id="Phobius"/>
    </source>
</evidence>
<dbReference type="EMBL" id="LT965929">
    <property type="protein sequence ID" value="SOU42634.1"/>
    <property type="molecule type" value="Genomic_DNA"/>
</dbReference>
<accession>A0A2K4XEB8</accession>
<evidence type="ECO:0000313" key="4">
    <source>
        <dbReference type="Proteomes" id="UP000238288"/>
    </source>
</evidence>